<evidence type="ECO:0000256" key="1">
    <source>
        <dbReference type="SAM" id="MobiDB-lite"/>
    </source>
</evidence>
<accession>A0ABM3TDK6</accession>
<gene>
    <name evidence="3" type="primary">LOC130707699</name>
</gene>
<feature type="compositionally biased region" description="Polar residues" evidence="1">
    <location>
        <begin position="28"/>
        <end position="37"/>
    </location>
</feature>
<dbReference type="RefSeq" id="XP_057400169.1">
    <property type="nucleotide sequence ID" value="XM_057544186.1"/>
</dbReference>
<feature type="region of interest" description="Disordered" evidence="1">
    <location>
        <begin position="140"/>
        <end position="175"/>
    </location>
</feature>
<proteinExistence type="predicted"/>
<sequence>MDMETTQGPPELHQRRIALKKNWPVLLGQSSRSNSGAAMSFLGGSGSRAERKASPAGAVGRAPVPPWRHLATHPSRGHCGPWSPQDAGAGLTTLACPQCPTGWRETARTKSEVCNMLCTTHALPQNVIIFATIYEQEEGKPAWDRDTGPASGGRGAWGRQPHTSELLPRLGPGIRGESSTKMEMGLQFSAQLRPASVAIEPPNF</sequence>
<reference evidence="3" key="1">
    <citation type="submission" date="2025-08" db="UniProtKB">
        <authorList>
            <consortium name="RefSeq"/>
        </authorList>
    </citation>
    <scope>IDENTIFICATION</scope>
</reference>
<dbReference type="GeneID" id="130707699"/>
<keyword evidence="2" id="KW-1185">Reference proteome</keyword>
<evidence type="ECO:0000313" key="2">
    <source>
        <dbReference type="Proteomes" id="UP001652580"/>
    </source>
</evidence>
<protein>
    <submittedName>
        <fullName evidence="3">Uncharacterized protein LOC130707699</fullName>
    </submittedName>
</protein>
<feature type="region of interest" description="Disordered" evidence="1">
    <location>
        <begin position="28"/>
        <end position="65"/>
    </location>
</feature>
<evidence type="ECO:0000313" key="3">
    <source>
        <dbReference type="RefSeq" id="XP_057400169.1"/>
    </source>
</evidence>
<organism evidence="2 3">
    <name type="scientific">Balaenoptera acutorostrata</name>
    <name type="common">Common minke whale</name>
    <name type="synonym">Balaena rostrata</name>
    <dbReference type="NCBI Taxonomy" id="9767"/>
    <lineage>
        <taxon>Eukaryota</taxon>
        <taxon>Metazoa</taxon>
        <taxon>Chordata</taxon>
        <taxon>Craniata</taxon>
        <taxon>Vertebrata</taxon>
        <taxon>Euteleostomi</taxon>
        <taxon>Mammalia</taxon>
        <taxon>Eutheria</taxon>
        <taxon>Laurasiatheria</taxon>
        <taxon>Artiodactyla</taxon>
        <taxon>Whippomorpha</taxon>
        <taxon>Cetacea</taxon>
        <taxon>Mysticeti</taxon>
        <taxon>Balaenopteridae</taxon>
        <taxon>Balaenoptera</taxon>
    </lineage>
</organism>
<dbReference type="Proteomes" id="UP001652580">
    <property type="component" value="Chromosome 3"/>
</dbReference>
<name>A0ABM3TDK6_BALAC</name>